<organism evidence="1 2">
    <name type="scientific">Actinopolymorpha pittospori</name>
    <dbReference type="NCBI Taxonomy" id="648752"/>
    <lineage>
        <taxon>Bacteria</taxon>
        <taxon>Bacillati</taxon>
        <taxon>Actinomycetota</taxon>
        <taxon>Actinomycetes</taxon>
        <taxon>Propionibacteriales</taxon>
        <taxon>Actinopolymorphaceae</taxon>
        <taxon>Actinopolymorpha</taxon>
    </lineage>
</organism>
<evidence type="ECO:0000313" key="1">
    <source>
        <dbReference type="EMBL" id="MBE1603751.1"/>
    </source>
</evidence>
<dbReference type="AlphaFoldDB" id="A0A927RFZ6"/>
<protein>
    <submittedName>
        <fullName evidence="1">Uncharacterized protein</fullName>
    </submittedName>
</protein>
<sequence>MRVAITGHRGLPAETERLVDEAIRAKLARWTGADLVGPSCLADGADQISARAVLDAGGQLEFVVPAAKYREGLPVECHAAYDELLGAAESVRRLDHIESDEQAHMDASRSLLKDADHLVAVWDGKPARGYGGTAEVVALAGDLGVDVTVIWPDGATRD</sequence>
<gene>
    <name evidence="1" type="ORF">HEB94_000599</name>
</gene>
<dbReference type="EMBL" id="JADBEM010000001">
    <property type="protein sequence ID" value="MBE1603751.1"/>
    <property type="molecule type" value="Genomic_DNA"/>
</dbReference>
<keyword evidence="2" id="KW-1185">Reference proteome</keyword>
<comment type="caution">
    <text evidence="1">The sequence shown here is derived from an EMBL/GenBank/DDBJ whole genome shotgun (WGS) entry which is preliminary data.</text>
</comment>
<dbReference type="Proteomes" id="UP000638648">
    <property type="component" value="Unassembled WGS sequence"/>
</dbReference>
<dbReference type="Gene3D" id="3.40.50.450">
    <property type="match status" value="1"/>
</dbReference>
<reference evidence="1" key="1">
    <citation type="submission" date="2020-10" db="EMBL/GenBank/DDBJ databases">
        <title>Sequencing the genomes of 1000 actinobacteria strains.</title>
        <authorList>
            <person name="Klenk H.-P."/>
        </authorList>
    </citation>
    <scope>NUCLEOTIDE SEQUENCE</scope>
    <source>
        <strain evidence="1">DSM 45354</strain>
    </source>
</reference>
<proteinExistence type="predicted"/>
<dbReference type="RefSeq" id="WP_202896075.1">
    <property type="nucleotide sequence ID" value="NZ_BAABJL010000266.1"/>
</dbReference>
<evidence type="ECO:0000313" key="2">
    <source>
        <dbReference type="Proteomes" id="UP000638648"/>
    </source>
</evidence>
<accession>A0A927RFZ6</accession>
<dbReference type="SUPFAM" id="SSF102405">
    <property type="entry name" value="MCP/YpsA-like"/>
    <property type="match status" value="1"/>
</dbReference>
<name>A0A927RFZ6_9ACTN</name>